<protein>
    <submittedName>
        <fullName evidence="1">Uncharacterized protein</fullName>
    </submittedName>
</protein>
<dbReference type="KEGG" id="cai:Caci_4978"/>
<dbReference type="AlphaFoldDB" id="C7Q3A2"/>
<dbReference type="EMBL" id="CP001700">
    <property type="protein sequence ID" value="ACU73838.1"/>
    <property type="molecule type" value="Genomic_DNA"/>
</dbReference>
<dbReference type="STRING" id="479433.Caci_4978"/>
<gene>
    <name evidence="1" type="ordered locus">Caci_4978</name>
</gene>
<dbReference type="RefSeq" id="WP_015793567.1">
    <property type="nucleotide sequence ID" value="NC_013131.1"/>
</dbReference>
<evidence type="ECO:0000313" key="2">
    <source>
        <dbReference type="Proteomes" id="UP000000851"/>
    </source>
</evidence>
<name>C7Q3A2_CATAD</name>
<accession>C7Q3A2</accession>
<sequence length="140" mass="16034">MNDVLRLPEPEPEWDSALRYQGENRNPVRQVSLWARSDGFKEAAVMRVLFSDVVRRLRLRAEESWDDLGAVEVATFRLRGIDFAVSHPTSDEGLTSVFLKGVLAEEERRDAVLQLLTVLAVDWSAIEFWRSSDGTYVPQR</sequence>
<proteinExistence type="predicted"/>
<dbReference type="Proteomes" id="UP000000851">
    <property type="component" value="Chromosome"/>
</dbReference>
<dbReference type="InParanoid" id="C7Q3A2"/>
<dbReference type="OrthoDB" id="4298976at2"/>
<dbReference type="HOGENOM" id="CLU_1831521_0_0_11"/>
<organism evidence="1 2">
    <name type="scientific">Catenulispora acidiphila (strain DSM 44928 / JCM 14897 / NBRC 102108 / NRRL B-24433 / ID139908)</name>
    <dbReference type="NCBI Taxonomy" id="479433"/>
    <lineage>
        <taxon>Bacteria</taxon>
        <taxon>Bacillati</taxon>
        <taxon>Actinomycetota</taxon>
        <taxon>Actinomycetes</taxon>
        <taxon>Catenulisporales</taxon>
        <taxon>Catenulisporaceae</taxon>
        <taxon>Catenulispora</taxon>
    </lineage>
</organism>
<evidence type="ECO:0000313" key="1">
    <source>
        <dbReference type="EMBL" id="ACU73838.1"/>
    </source>
</evidence>
<reference evidence="1 2" key="1">
    <citation type="journal article" date="2009" name="Stand. Genomic Sci.">
        <title>Complete genome sequence of Catenulispora acidiphila type strain (ID 139908).</title>
        <authorList>
            <person name="Copeland A."/>
            <person name="Lapidus A."/>
            <person name="Glavina Del Rio T."/>
            <person name="Nolan M."/>
            <person name="Lucas S."/>
            <person name="Chen F."/>
            <person name="Tice H."/>
            <person name="Cheng J.F."/>
            <person name="Bruce D."/>
            <person name="Goodwin L."/>
            <person name="Pitluck S."/>
            <person name="Mikhailova N."/>
            <person name="Pati A."/>
            <person name="Ivanova N."/>
            <person name="Mavromatis K."/>
            <person name="Chen A."/>
            <person name="Palaniappan K."/>
            <person name="Chain P."/>
            <person name="Land M."/>
            <person name="Hauser L."/>
            <person name="Chang Y.J."/>
            <person name="Jeffries C.D."/>
            <person name="Chertkov O."/>
            <person name="Brettin T."/>
            <person name="Detter J.C."/>
            <person name="Han C."/>
            <person name="Ali Z."/>
            <person name="Tindall B.J."/>
            <person name="Goker M."/>
            <person name="Bristow J."/>
            <person name="Eisen J.A."/>
            <person name="Markowitz V."/>
            <person name="Hugenholtz P."/>
            <person name="Kyrpides N.C."/>
            <person name="Klenk H.P."/>
        </authorList>
    </citation>
    <scope>NUCLEOTIDE SEQUENCE [LARGE SCALE GENOMIC DNA]</scope>
    <source>
        <strain evidence="2">DSM 44928 / JCM 14897 / NBRC 102108 / NRRL B-24433 / ID139908</strain>
    </source>
</reference>
<keyword evidence="2" id="KW-1185">Reference proteome</keyword>